<keyword evidence="5" id="KW-0560">Oxidoreductase</keyword>
<evidence type="ECO:0000256" key="6">
    <source>
        <dbReference type="SAM" id="MobiDB-lite"/>
    </source>
</evidence>
<accession>A0A4V2UWR2</accession>
<evidence type="ECO:0000256" key="1">
    <source>
        <dbReference type="ARBA" id="ARBA00001974"/>
    </source>
</evidence>
<evidence type="ECO:0000313" key="8">
    <source>
        <dbReference type="EMBL" id="TCT00618.1"/>
    </source>
</evidence>
<keyword evidence="4" id="KW-0274">FAD</keyword>
<dbReference type="Proteomes" id="UP000294664">
    <property type="component" value="Unassembled WGS sequence"/>
</dbReference>
<comment type="cofactor">
    <cofactor evidence="1">
        <name>FAD</name>
        <dbReference type="ChEBI" id="CHEBI:57692"/>
    </cofactor>
</comment>
<keyword evidence="3" id="KW-0285">Flavoprotein</keyword>
<feature type="region of interest" description="Disordered" evidence="6">
    <location>
        <begin position="23"/>
        <end position="42"/>
    </location>
</feature>
<proteinExistence type="inferred from homology"/>
<evidence type="ECO:0000256" key="5">
    <source>
        <dbReference type="ARBA" id="ARBA00023002"/>
    </source>
</evidence>
<dbReference type="InterPro" id="IPR006094">
    <property type="entry name" value="Oxid_FAD_bind_N"/>
</dbReference>
<evidence type="ECO:0000259" key="7">
    <source>
        <dbReference type="PROSITE" id="PS51387"/>
    </source>
</evidence>
<dbReference type="OrthoDB" id="9775082at2"/>
<dbReference type="RefSeq" id="WP_132035970.1">
    <property type="nucleotide sequence ID" value="NZ_SMAI01000021.1"/>
</dbReference>
<dbReference type="Gene3D" id="3.30.465.10">
    <property type="match status" value="2"/>
</dbReference>
<dbReference type="InterPro" id="IPR012951">
    <property type="entry name" value="BBE"/>
</dbReference>
<gene>
    <name evidence="8" type="ORF">EDC64_12139</name>
</gene>
<evidence type="ECO:0000313" key="9">
    <source>
        <dbReference type="Proteomes" id="UP000294664"/>
    </source>
</evidence>
<comment type="similarity">
    <text evidence="2">Belongs to the oxygen-dependent FAD-linked oxidoreductase family.</text>
</comment>
<dbReference type="SUPFAM" id="SSF56176">
    <property type="entry name" value="FAD-binding/transporter-associated domain-like"/>
    <property type="match status" value="1"/>
</dbReference>
<dbReference type="GO" id="GO:0071949">
    <property type="term" value="F:FAD binding"/>
    <property type="evidence" value="ECO:0007669"/>
    <property type="project" value="InterPro"/>
</dbReference>
<keyword evidence="9" id="KW-1185">Reference proteome</keyword>
<dbReference type="GO" id="GO:0016491">
    <property type="term" value="F:oxidoreductase activity"/>
    <property type="evidence" value="ECO:0007669"/>
    <property type="project" value="UniProtKB-KW"/>
</dbReference>
<feature type="domain" description="FAD-binding PCMH-type" evidence="7">
    <location>
        <begin position="108"/>
        <end position="292"/>
    </location>
</feature>
<name>A0A4V2UWR2_9HYPH</name>
<sequence length="603" mass="64709">MDRRQVIKTFASAAFLAPAGRLNAQSPLPAAPQTRVRPADPQWPSAADWAELRRRVGGRLERVASPLAACERTPDGALCETALQNLANPFFIQDQAGGTQSTGWLDGWTAAPSVYAVVPESAADVAAAVDFARAKSLRLVVKGGAHSYLGQSNAPDSLLVWTRRLDAIEMHDAFVPANCAGAIAPQPAVSIGAGAKFIQLYDRVVTQGGRFVQGGGCTSVGVGGHVQTGGFGSFSKYGGLVAASLLEAEIVTADGRVRIANACTHPDLFLALKGGGAGFGITTRLTLATRDLPERAGFFGWSLRATSDADFRALVAAFCTFAQDRLINPHWGEQVALAPDNVLAIAMVFQGLSDAEAHATWEPLRRWIAAQDGRIAEVARPRIVSMPARHWWDFAYRKAHVPQSIIEDTRPGAAPGRFWWAGNAGEVSLYLTGYESVWLSERLLAADRRGGLVDALFAASRHFEVSLHFNKGLAGATEARRREARETSIHPDAVDAFALALVASGQPRAFPGVPGHEPDVVAGRASAAKIAAAFAELRTIAPRAGSYSSEMSFFEKKWQEAAWGPNYDRLLAAKMKYDPQGLFTGHHQVGSEYWSEDGFTRLK</sequence>
<evidence type="ECO:0000256" key="3">
    <source>
        <dbReference type="ARBA" id="ARBA00022630"/>
    </source>
</evidence>
<dbReference type="PROSITE" id="PS51387">
    <property type="entry name" value="FAD_PCMH"/>
    <property type="match status" value="1"/>
</dbReference>
<comment type="caution">
    <text evidence="8">The sequence shown here is derived from an EMBL/GenBank/DDBJ whole genome shotgun (WGS) entry which is preliminary data.</text>
</comment>
<evidence type="ECO:0000256" key="4">
    <source>
        <dbReference type="ARBA" id="ARBA00022827"/>
    </source>
</evidence>
<dbReference type="InterPro" id="IPR050416">
    <property type="entry name" value="FAD-linked_Oxidoreductase"/>
</dbReference>
<dbReference type="InterPro" id="IPR016166">
    <property type="entry name" value="FAD-bd_PCMH"/>
</dbReference>
<reference evidence="8 9" key="1">
    <citation type="submission" date="2019-03" db="EMBL/GenBank/DDBJ databases">
        <title>Genomic Encyclopedia of Type Strains, Phase IV (KMG-IV): sequencing the most valuable type-strain genomes for metagenomic binning, comparative biology and taxonomic classification.</title>
        <authorList>
            <person name="Goeker M."/>
        </authorList>
    </citation>
    <scope>NUCLEOTIDE SEQUENCE [LARGE SCALE GENOMIC DNA]</scope>
    <source>
        <strain evidence="8 9">DSM 9035</strain>
    </source>
</reference>
<dbReference type="EMBL" id="SMAI01000021">
    <property type="protein sequence ID" value="TCT00618.1"/>
    <property type="molecule type" value="Genomic_DNA"/>
</dbReference>
<dbReference type="PANTHER" id="PTHR42973:SF39">
    <property type="entry name" value="FAD-BINDING PCMH-TYPE DOMAIN-CONTAINING PROTEIN"/>
    <property type="match status" value="1"/>
</dbReference>
<dbReference type="InterPro" id="IPR036318">
    <property type="entry name" value="FAD-bd_PCMH-like_sf"/>
</dbReference>
<protein>
    <submittedName>
        <fullName evidence="8">FAD/FMN-containing dehydrogenase</fullName>
    </submittedName>
</protein>
<dbReference type="Pfam" id="PF08031">
    <property type="entry name" value="BBE"/>
    <property type="match status" value="1"/>
</dbReference>
<dbReference type="Pfam" id="PF01565">
    <property type="entry name" value="FAD_binding_4"/>
    <property type="match status" value="1"/>
</dbReference>
<dbReference type="InterPro" id="IPR016169">
    <property type="entry name" value="FAD-bd_PCMH_sub2"/>
</dbReference>
<organism evidence="8 9">
    <name type="scientific">Aquabacter spiritensis</name>
    <dbReference type="NCBI Taxonomy" id="933073"/>
    <lineage>
        <taxon>Bacteria</taxon>
        <taxon>Pseudomonadati</taxon>
        <taxon>Pseudomonadota</taxon>
        <taxon>Alphaproteobacteria</taxon>
        <taxon>Hyphomicrobiales</taxon>
        <taxon>Xanthobacteraceae</taxon>
        <taxon>Aquabacter</taxon>
    </lineage>
</organism>
<evidence type="ECO:0000256" key="2">
    <source>
        <dbReference type="ARBA" id="ARBA00005466"/>
    </source>
</evidence>
<dbReference type="PANTHER" id="PTHR42973">
    <property type="entry name" value="BINDING OXIDOREDUCTASE, PUTATIVE (AFU_ORTHOLOGUE AFUA_1G17690)-RELATED"/>
    <property type="match status" value="1"/>
</dbReference>
<dbReference type="AlphaFoldDB" id="A0A4V2UWR2"/>